<dbReference type="PANTHER" id="PTHR17550">
    <property type="entry name" value="E3 UBIQUITIN-PROTEIN LIGASE TTC3"/>
    <property type="match status" value="1"/>
</dbReference>
<protein>
    <submittedName>
        <fullName evidence="2">TTC3</fullName>
    </submittedName>
</protein>
<dbReference type="OrthoDB" id="8062037at2759"/>
<dbReference type="GO" id="GO:0006511">
    <property type="term" value="P:ubiquitin-dependent protein catabolic process"/>
    <property type="evidence" value="ECO:0007669"/>
    <property type="project" value="TreeGrafter"/>
</dbReference>
<keyword evidence="3" id="KW-1185">Reference proteome</keyword>
<gene>
    <name evidence="2" type="ORF">Celaphus_00012802</name>
</gene>
<accession>A0A212CJF0</accession>
<dbReference type="InterPro" id="IPR011990">
    <property type="entry name" value="TPR-like_helical_dom_sf"/>
</dbReference>
<evidence type="ECO:0000313" key="2">
    <source>
        <dbReference type="EMBL" id="OWK06040.1"/>
    </source>
</evidence>
<proteinExistence type="predicted"/>
<dbReference type="GO" id="GO:0004842">
    <property type="term" value="F:ubiquitin-protein transferase activity"/>
    <property type="evidence" value="ECO:0007669"/>
    <property type="project" value="TreeGrafter"/>
</dbReference>
<dbReference type="Gene3D" id="1.25.40.10">
    <property type="entry name" value="Tetratricopeptide repeat domain"/>
    <property type="match status" value="1"/>
</dbReference>
<comment type="caution">
    <text evidence="2">The sequence shown here is derived from an EMBL/GenBank/DDBJ whole genome shotgun (WGS) entry which is preliminary data.</text>
</comment>
<name>A0A212CJF0_CEREH</name>
<evidence type="ECO:0000256" key="1">
    <source>
        <dbReference type="PROSITE-ProRule" id="PRU00339"/>
    </source>
</evidence>
<evidence type="ECO:0000313" key="3">
    <source>
        <dbReference type="Proteomes" id="UP000242450"/>
    </source>
</evidence>
<keyword evidence="1" id="KW-0802">TPR repeat</keyword>
<sequence length="195" mass="22708">MADFAQGNFAVADYALLEDGPYVDDCFFAPEFMSNDYVRVTQLYYDGVGRQYKDYTHTEGNLEFDICTMWCSKPVSVLQDYCDAIKVHIFWPLLFQRQQSSVITRMHPCVRTSGSLACEISLKKLQHLELMEDIVDLAKKVVQGELMKMKGNEEFSKERYDIAIIYYTRAIECRPENHLLYGNRALCFLRTGQFR</sequence>
<feature type="repeat" description="TPR" evidence="1">
    <location>
        <begin position="144"/>
        <end position="177"/>
    </location>
</feature>
<dbReference type="AlphaFoldDB" id="A0A212CJF0"/>
<dbReference type="SUPFAM" id="SSF48452">
    <property type="entry name" value="TPR-like"/>
    <property type="match status" value="1"/>
</dbReference>
<dbReference type="PANTHER" id="PTHR17550:SF4">
    <property type="entry name" value="E3 UBIQUITIN-PROTEIN LIGASE TTC3"/>
    <property type="match status" value="1"/>
</dbReference>
<dbReference type="PROSITE" id="PS50005">
    <property type="entry name" value="TPR"/>
    <property type="match status" value="1"/>
</dbReference>
<reference evidence="2 3" key="1">
    <citation type="journal article" date="2018" name="Mol. Genet. Genomics">
        <title>The red deer Cervus elaphus genome CerEla1.0: sequencing, annotating, genes, and chromosomes.</title>
        <authorList>
            <person name="Bana N.A."/>
            <person name="Nyiri A."/>
            <person name="Nagy J."/>
            <person name="Frank K."/>
            <person name="Nagy T."/>
            <person name="Steger V."/>
            <person name="Schiller M."/>
            <person name="Lakatos P."/>
            <person name="Sugar L."/>
            <person name="Horn P."/>
            <person name="Barta E."/>
            <person name="Orosz L."/>
        </authorList>
    </citation>
    <scope>NUCLEOTIDE SEQUENCE [LARGE SCALE GENOMIC DNA]</scope>
    <source>
        <strain evidence="2">Hungarian</strain>
    </source>
</reference>
<dbReference type="Proteomes" id="UP000242450">
    <property type="component" value="Chromosome 19"/>
</dbReference>
<dbReference type="EMBL" id="MKHE01000019">
    <property type="protein sequence ID" value="OWK06040.1"/>
    <property type="molecule type" value="Genomic_DNA"/>
</dbReference>
<dbReference type="InterPro" id="IPR019734">
    <property type="entry name" value="TPR_rpt"/>
</dbReference>
<organism evidence="2 3">
    <name type="scientific">Cervus elaphus hippelaphus</name>
    <name type="common">European red deer</name>
    <dbReference type="NCBI Taxonomy" id="46360"/>
    <lineage>
        <taxon>Eukaryota</taxon>
        <taxon>Metazoa</taxon>
        <taxon>Chordata</taxon>
        <taxon>Craniata</taxon>
        <taxon>Vertebrata</taxon>
        <taxon>Euteleostomi</taxon>
        <taxon>Mammalia</taxon>
        <taxon>Eutheria</taxon>
        <taxon>Laurasiatheria</taxon>
        <taxon>Artiodactyla</taxon>
        <taxon>Ruminantia</taxon>
        <taxon>Pecora</taxon>
        <taxon>Cervidae</taxon>
        <taxon>Cervinae</taxon>
        <taxon>Cervus</taxon>
    </lineage>
</organism>